<organism evidence="2 3">
    <name type="scientific">Halteria grandinella</name>
    <dbReference type="NCBI Taxonomy" id="5974"/>
    <lineage>
        <taxon>Eukaryota</taxon>
        <taxon>Sar</taxon>
        <taxon>Alveolata</taxon>
        <taxon>Ciliophora</taxon>
        <taxon>Intramacronucleata</taxon>
        <taxon>Spirotrichea</taxon>
        <taxon>Stichotrichia</taxon>
        <taxon>Sporadotrichida</taxon>
        <taxon>Halteriidae</taxon>
        <taxon>Halteria</taxon>
    </lineage>
</organism>
<sequence length="71" mass="7954">MPRAKPPRARRGSCGNRECSGGSKEVSSISKIVKNEFEHQGVCLPLPVMKKCHWFQVSKGKFQLSYSSEQT</sequence>
<name>A0A8J8P1L5_HALGN</name>
<comment type="caution">
    <text evidence="2">The sequence shown here is derived from an EMBL/GenBank/DDBJ whole genome shotgun (WGS) entry which is preliminary data.</text>
</comment>
<accession>A0A8J8P1L5</accession>
<evidence type="ECO:0000256" key="1">
    <source>
        <dbReference type="SAM" id="MobiDB-lite"/>
    </source>
</evidence>
<dbReference type="EMBL" id="RRYP01001550">
    <property type="protein sequence ID" value="TNV85786.1"/>
    <property type="molecule type" value="Genomic_DNA"/>
</dbReference>
<evidence type="ECO:0000313" key="2">
    <source>
        <dbReference type="EMBL" id="TNV85786.1"/>
    </source>
</evidence>
<feature type="region of interest" description="Disordered" evidence="1">
    <location>
        <begin position="1"/>
        <end position="23"/>
    </location>
</feature>
<proteinExistence type="predicted"/>
<keyword evidence="3" id="KW-1185">Reference proteome</keyword>
<dbReference type="Proteomes" id="UP000785679">
    <property type="component" value="Unassembled WGS sequence"/>
</dbReference>
<reference evidence="2" key="1">
    <citation type="submission" date="2019-06" db="EMBL/GenBank/DDBJ databases">
        <authorList>
            <person name="Zheng W."/>
        </authorList>
    </citation>
    <scope>NUCLEOTIDE SEQUENCE</scope>
    <source>
        <strain evidence="2">QDHG01</strain>
    </source>
</reference>
<feature type="compositionally biased region" description="Basic residues" evidence="1">
    <location>
        <begin position="1"/>
        <end position="11"/>
    </location>
</feature>
<evidence type="ECO:0000313" key="3">
    <source>
        <dbReference type="Proteomes" id="UP000785679"/>
    </source>
</evidence>
<protein>
    <submittedName>
        <fullName evidence="2">Uncharacterized protein</fullName>
    </submittedName>
</protein>
<dbReference type="AlphaFoldDB" id="A0A8J8P1L5"/>
<gene>
    <name evidence="2" type="ORF">FGO68_gene2258</name>
</gene>